<dbReference type="SUPFAM" id="SSF47336">
    <property type="entry name" value="ACP-like"/>
    <property type="match status" value="1"/>
</dbReference>
<keyword evidence="8" id="KW-1185">Reference proteome</keyword>
<evidence type="ECO:0000256" key="1">
    <source>
        <dbReference type="ARBA" id="ARBA00006432"/>
    </source>
</evidence>
<dbReference type="SUPFAM" id="SSF56801">
    <property type="entry name" value="Acetyl-CoA synthetase-like"/>
    <property type="match status" value="1"/>
</dbReference>
<dbReference type="InterPro" id="IPR020845">
    <property type="entry name" value="AMP-binding_CS"/>
</dbReference>
<dbReference type="InterPro" id="IPR045851">
    <property type="entry name" value="AMP-bd_C_sf"/>
</dbReference>
<evidence type="ECO:0000256" key="4">
    <source>
        <dbReference type="ARBA" id="ARBA00022598"/>
    </source>
</evidence>
<proteinExistence type="inferred from homology"/>
<protein>
    <recommendedName>
        <fullName evidence="6">Carrier domain-containing protein</fullName>
    </recommendedName>
</protein>
<dbReference type="InterPro" id="IPR042099">
    <property type="entry name" value="ANL_N_sf"/>
</dbReference>
<comment type="caution">
    <text evidence="7">The sequence shown here is derived from an EMBL/GenBank/DDBJ whole genome shotgun (WGS) entry which is preliminary data.</text>
</comment>
<dbReference type="PROSITE" id="PS00455">
    <property type="entry name" value="AMP_BINDING"/>
    <property type="match status" value="1"/>
</dbReference>
<reference evidence="7 8" key="1">
    <citation type="submission" date="2021-01" db="EMBL/GenBank/DDBJ databases">
        <title>Cercospora kikuchii MAFF 305040 whole genome shotgun sequence.</title>
        <authorList>
            <person name="Kashiwa T."/>
            <person name="Suzuki T."/>
        </authorList>
    </citation>
    <scope>NUCLEOTIDE SEQUENCE [LARGE SCALE GENOMIC DNA]</scope>
    <source>
        <strain evidence="7 8">MAFF 305040</strain>
    </source>
</reference>
<dbReference type="InterPro" id="IPR036736">
    <property type="entry name" value="ACP-like_sf"/>
</dbReference>
<dbReference type="GO" id="GO:0031956">
    <property type="term" value="F:medium-chain fatty acid-CoA ligase activity"/>
    <property type="evidence" value="ECO:0007669"/>
    <property type="project" value="TreeGrafter"/>
</dbReference>
<dbReference type="Gene3D" id="3.30.300.30">
    <property type="match status" value="1"/>
</dbReference>
<dbReference type="PANTHER" id="PTHR43201:SF5">
    <property type="entry name" value="MEDIUM-CHAIN ACYL-COA LIGASE ACSF2, MITOCHONDRIAL"/>
    <property type="match status" value="1"/>
</dbReference>
<dbReference type="InterPro" id="IPR000873">
    <property type="entry name" value="AMP-dep_synth/lig_dom"/>
</dbReference>
<feature type="region of interest" description="Disordered" evidence="5">
    <location>
        <begin position="1"/>
        <end position="21"/>
    </location>
</feature>
<evidence type="ECO:0000313" key="7">
    <source>
        <dbReference type="EMBL" id="GIZ49471.1"/>
    </source>
</evidence>
<dbReference type="Proteomes" id="UP000825890">
    <property type="component" value="Unassembled WGS sequence"/>
</dbReference>
<dbReference type="PROSITE" id="PS50075">
    <property type="entry name" value="CARRIER"/>
    <property type="match status" value="1"/>
</dbReference>
<dbReference type="CDD" id="cd04433">
    <property type="entry name" value="AFD_class_I"/>
    <property type="match status" value="1"/>
</dbReference>
<evidence type="ECO:0000256" key="3">
    <source>
        <dbReference type="ARBA" id="ARBA00022553"/>
    </source>
</evidence>
<dbReference type="GeneID" id="68298076"/>
<dbReference type="Gene3D" id="1.10.1200.10">
    <property type="entry name" value="ACP-like"/>
    <property type="match status" value="1"/>
</dbReference>
<feature type="domain" description="Carrier" evidence="6">
    <location>
        <begin position="607"/>
        <end position="680"/>
    </location>
</feature>
<dbReference type="EMBL" id="BOLY01000009">
    <property type="protein sequence ID" value="GIZ49471.1"/>
    <property type="molecule type" value="Genomic_DNA"/>
</dbReference>
<dbReference type="RefSeq" id="XP_044663958.1">
    <property type="nucleotide sequence ID" value="XM_044808023.1"/>
</dbReference>
<keyword evidence="3" id="KW-0597">Phosphoprotein</keyword>
<evidence type="ECO:0000256" key="5">
    <source>
        <dbReference type="SAM" id="MobiDB-lite"/>
    </source>
</evidence>
<gene>
    <name evidence="7" type="ORF">CKM354_001250100</name>
</gene>
<dbReference type="PANTHER" id="PTHR43201">
    <property type="entry name" value="ACYL-COA SYNTHETASE"/>
    <property type="match status" value="1"/>
</dbReference>
<dbReference type="OrthoDB" id="3631436at2759"/>
<keyword evidence="2" id="KW-0596">Phosphopantetheine</keyword>
<dbReference type="Gene3D" id="3.30.559.10">
    <property type="entry name" value="Chloramphenicol acetyltransferase-like domain"/>
    <property type="match status" value="1"/>
</dbReference>
<accession>A0A9P3FM37</accession>
<dbReference type="Pfam" id="PF00550">
    <property type="entry name" value="PP-binding"/>
    <property type="match status" value="1"/>
</dbReference>
<dbReference type="GO" id="GO:0006631">
    <property type="term" value="P:fatty acid metabolic process"/>
    <property type="evidence" value="ECO:0007669"/>
    <property type="project" value="TreeGrafter"/>
</dbReference>
<dbReference type="AlphaFoldDB" id="A0A9P3FM37"/>
<dbReference type="GO" id="GO:0031177">
    <property type="term" value="F:phosphopantetheine binding"/>
    <property type="evidence" value="ECO:0007669"/>
    <property type="project" value="InterPro"/>
</dbReference>
<dbReference type="Pfam" id="PF00501">
    <property type="entry name" value="AMP-binding"/>
    <property type="match status" value="1"/>
</dbReference>
<dbReference type="Gene3D" id="3.40.50.12780">
    <property type="entry name" value="N-terminal domain of ligase-like"/>
    <property type="match status" value="1"/>
</dbReference>
<dbReference type="SUPFAM" id="SSF52777">
    <property type="entry name" value="CoA-dependent acyltransferases"/>
    <property type="match status" value="2"/>
</dbReference>
<dbReference type="Gene3D" id="3.30.559.30">
    <property type="entry name" value="Nonribosomal peptide synthetase, condensation domain"/>
    <property type="match status" value="1"/>
</dbReference>
<feature type="region of interest" description="Disordered" evidence="5">
    <location>
        <begin position="677"/>
        <end position="696"/>
    </location>
</feature>
<evidence type="ECO:0000259" key="6">
    <source>
        <dbReference type="PROSITE" id="PS50075"/>
    </source>
</evidence>
<evidence type="ECO:0000313" key="8">
    <source>
        <dbReference type="Proteomes" id="UP000825890"/>
    </source>
</evidence>
<sequence>MTGPSKTQLAENSQETMRPLDSSISEVHGAALPKPVLGLRKLLAHTAEQYARRPALICMHQPSDIVSINFPEKYSLQPQDASSAQYLRWSHGQLQYAARLLASGLRDQGLRAGQPIATYLPNGMEWAVTFRAASILRCPFVPLNPRGVTNVTEVEHMLKTSGARAIIAGDADIAAKLISAVPDIISAMSVRAVPQQKSNTAPESWINFYELFKSGKDAEDWDDDRPHDSPMDSPVQSEDDEVAVIVFTSGTTSLAKGGIHTNSSVGNSLVSQAKALRLTPSHRTCCHMPNHHIAGINIALGFMIIGGCTVFPSASFDPAASLRAIDQERCTNLPSVPAILQAIAAHPSASSTDTSSLRNIELGATTILLEHIRLCWTGLRCKSMTNSYAATEAVPITTAFFDTRTAEVVSVGSVVDGARVRICAPDTRQPVPRGEAGEMHISGAHLIQGYLGGFSAKSFYDDEHGRWFMTGDQGIMANDGTVTISGRYKDLIIRGGENIAPAAIEAVLDAKLKIQAQVVGVRSEEAGEVPVAIIQQQNDNALPTAEIRKVLVAALGPAFVPENFYTLQDLGLKDYPRTSSGKVRKVELKEIVQKYEDSLAEEETAAKVSGVTVDDLIKLWRKLLGVDVSPESSVGDFADSITSMRFRNMVKRNLGVDITIEEIIEAGTVQKQAELLSSRSNTKSLPPGLDVKREGPPDTDDVAITLGEPAVMAQIKQQVAEAITSLGFSWDEDVEDILPSWDLGYEVFGNVAGTAKVNHRMAITTKQADVDELYTALRIAIDHHAMQRSFELKGTNGEPTMRVIMRSNDKWFKYAVGKIEAVDHPQDLVKLLYDGVHFREVDHPYPSFLVKVAKVNSTGKSGLIWALQHSAFDGLALSSFLEDLDALLASPSTPLRAHVPYKAWADTYFLHRTSPAATRAVNRQIQRLSNLTSHTPSLFPQLPSNYNPHATAAQRKTYFAPKISVSLPYLSSLRSQHSIPPFILIKAALALFLASKTGSSTAIFSQNENGRTWPFLEPWMQTSLPDCMDLAGPTLERTLQIIPIPTKSSSSNNNPTTVLQFLKSLKSKQDSEAPDVHAPWNLIRSGLAQKISPSAQELFDLASMSTCLNYLPVRTKDGELLYEAMEYHQTKANCETAWLYNCWIEGDGKDMRFWVQVLADEEVVTREQAREWAREVMEWAEWLQDEGNWEKDVGERVR</sequence>
<name>A0A9P3FM37_9PEZI</name>
<keyword evidence="4" id="KW-0436">Ligase</keyword>
<dbReference type="InterPro" id="IPR020806">
    <property type="entry name" value="PKS_PP-bd"/>
</dbReference>
<organism evidence="7 8">
    <name type="scientific">Cercospora kikuchii</name>
    <dbReference type="NCBI Taxonomy" id="84275"/>
    <lineage>
        <taxon>Eukaryota</taxon>
        <taxon>Fungi</taxon>
        <taxon>Dikarya</taxon>
        <taxon>Ascomycota</taxon>
        <taxon>Pezizomycotina</taxon>
        <taxon>Dothideomycetes</taxon>
        <taxon>Dothideomycetidae</taxon>
        <taxon>Mycosphaerellales</taxon>
        <taxon>Mycosphaerellaceae</taxon>
        <taxon>Cercospora</taxon>
    </lineage>
</organism>
<evidence type="ECO:0000256" key="2">
    <source>
        <dbReference type="ARBA" id="ARBA00022450"/>
    </source>
</evidence>
<dbReference type="InterPro" id="IPR009081">
    <property type="entry name" value="PP-bd_ACP"/>
</dbReference>
<dbReference type="InterPro" id="IPR023213">
    <property type="entry name" value="CAT-like_dom_sf"/>
</dbReference>
<feature type="compositionally biased region" description="Polar residues" evidence="5">
    <location>
        <begin position="1"/>
        <end position="16"/>
    </location>
</feature>
<dbReference type="SMART" id="SM00823">
    <property type="entry name" value="PKS_PP"/>
    <property type="match status" value="1"/>
</dbReference>
<comment type="similarity">
    <text evidence="1">Belongs to the ATP-dependent AMP-binding enzyme family.</text>
</comment>